<feature type="domain" description="HTH cro/C1-type" evidence="3">
    <location>
        <begin position="15"/>
        <end position="70"/>
    </location>
</feature>
<dbReference type="InterPro" id="IPR001387">
    <property type="entry name" value="Cro/C1-type_HTH"/>
</dbReference>
<dbReference type="InterPro" id="IPR011044">
    <property type="entry name" value="Quino_amine_DH_bsu"/>
</dbReference>
<gene>
    <name evidence="4" type="ORF">GCM10009850_032700</name>
</gene>
<organism evidence="4 5">
    <name type="scientific">Nonomuraea monospora</name>
    <dbReference type="NCBI Taxonomy" id="568818"/>
    <lineage>
        <taxon>Bacteria</taxon>
        <taxon>Bacillati</taxon>
        <taxon>Actinomycetota</taxon>
        <taxon>Actinomycetes</taxon>
        <taxon>Streptosporangiales</taxon>
        <taxon>Streptosporangiaceae</taxon>
        <taxon>Nonomuraea</taxon>
    </lineage>
</organism>
<dbReference type="InterPro" id="IPR010982">
    <property type="entry name" value="Lambda_DNA-bd_dom_sf"/>
</dbReference>
<dbReference type="Proteomes" id="UP001499843">
    <property type="component" value="Unassembled WGS sequence"/>
</dbReference>
<sequence>MDPAAGPVQRFAFELRKLRQEAGGLTYRAMAGRAGYSVTTLSQAAAGERLASLPVVLAFVEACGGDVSEWERGWRQVAAELARERADEDGAAGPYPGLASYDTHDAGRFFGRERLVEELCELLRRHRFAAVFGSSGSGKSSLLRAGLVPAVQDGRRCLMLTPGEHPMRHAARIAEDDGDAGALVVVDQFEEVFTLCQDRREREQFIDLLLGARSGTSVVVAVRADFYGRCAEHHALTTALREAGLLVGPMRQDELREAIVRPAAAEGLTVERALTAAIIADVEGEPGALPLMSHALREVWRRRTGKMLTLDAYDGVGRVQGAISHTAEELYAGLSPAQARIARRILLRLIDPGERAQATRRPAARAELDPHGEEDTALVVERLAAARLLTLHQDTVELAHEALIESWPRLRGWVDDGRDRLRAHRQLTDASEAWEAHGRDAGLLYRGARLAAAEKLLAEPGELTPRERGFVDASAALARRASRTRVAVSAVLAVLLAASMIAAGVAVRQAGVADDRLAEATARLAARRAATLRTSDPKLARRLSAAAWRIAPVAEARGELIDSMALPLVDVVTAPYDPAGLVHGLSADGGRLAVHTPATASAPGALRVLDLAARREVASARWTGSRVSELVWSPDGRLLAVHDGTSTQVWAVAAGGLTDLGVAFPHLDPTGFSADGRVLLGVRDGTHEAWHVADRTRLPGEPVAAVSPDGRLALAIPARDSGDGGVRVRNVRDGEPLRLPSLPETATGGEFSPDGRRLAVSTADGVRLWDVASGKVLHSALVPPAEGVEFSPDGRFLAGTWRGQWLVLWRVDDGALLLNTSIQADAPGAEPRFSPDARLLRVPGQYGTVNVLDVSPFTRPEVLAPGGGERLLSADGRHLVTTGRREGRPEVRLWDVATRRPVGGPLPVADLPGGTAYSPLFSPDGRTLVLTHPQSPVVTLWDTRDGRHLGAVRLRSPGAAGVLSVAFSPGGGTAAIATLKADPGGPHIGDLELWDVRARSWIRTVPDAGAQALVFEPDGRRLLADGSSRGRILVDTATGAIRPHASDARTAGKILFAGDRAAVGGRDGNLTFWDKELRRPLAPPQTSYTAAVAALVPHPRGGLLATVGSEGELGIQLWAWSGYQRIASPITYHTRSVPAVAFNGTALLVSTEDGALREITVDPGAATTAICRRDGGLTPAEWRQHVPELEYRETCP</sequence>
<proteinExistence type="predicted"/>
<dbReference type="Gene3D" id="2.130.10.10">
    <property type="entry name" value="YVTN repeat-like/Quinoprotein amine dehydrogenase"/>
    <property type="match status" value="3"/>
</dbReference>
<dbReference type="SUPFAM" id="SSF50998">
    <property type="entry name" value="Quinoprotein alcohol dehydrogenase-like"/>
    <property type="match status" value="1"/>
</dbReference>
<evidence type="ECO:0000256" key="1">
    <source>
        <dbReference type="ARBA" id="ARBA00022574"/>
    </source>
</evidence>
<dbReference type="SUPFAM" id="SSF47413">
    <property type="entry name" value="lambda repressor-like DNA-binding domains"/>
    <property type="match status" value="1"/>
</dbReference>
<dbReference type="InterPro" id="IPR011047">
    <property type="entry name" value="Quinoprotein_ADH-like_sf"/>
</dbReference>
<reference evidence="4 5" key="1">
    <citation type="journal article" date="2019" name="Int. J. Syst. Evol. Microbiol.">
        <title>The Global Catalogue of Microorganisms (GCM) 10K type strain sequencing project: providing services to taxonomists for standard genome sequencing and annotation.</title>
        <authorList>
            <consortium name="The Broad Institute Genomics Platform"/>
            <consortium name="The Broad Institute Genome Sequencing Center for Infectious Disease"/>
            <person name="Wu L."/>
            <person name="Ma J."/>
        </authorList>
    </citation>
    <scope>NUCLEOTIDE SEQUENCE [LARGE SCALE GENOMIC DNA]</scope>
    <source>
        <strain evidence="4 5">JCM 16114</strain>
    </source>
</reference>
<dbReference type="Pfam" id="PF20703">
    <property type="entry name" value="nSTAND1"/>
    <property type="match status" value="1"/>
</dbReference>
<dbReference type="EMBL" id="BAAAQX010000007">
    <property type="protein sequence ID" value="GAA2207812.1"/>
    <property type="molecule type" value="Genomic_DNA"/>
</dbReference>
<dbReference type="Pfam" id="PF01381">
    <property type="entry name" value="HTH_3"/>
    <property type="match status" value="1"/>
</dbReference>
<dbReference type="Gene3D" id="3.40.50.300">
    <property type="entry name" value="P-loop containing nucleotide triphosphate hydrolases"/>
    <property type="match status" value="1"/>
</dbReference>
<dbReference type="SUPFAM" id="SSF82171">
    <property type="entry name" value="DPP6 N-terminal domain-like"/>
    <property type="match status" value="1"/>
</dbReference>
<dbReference type="PROSITE" id="PS50943">
    <property type="entry name" value="HTH_CROC1"/>
    <property type="match status" value="1"/>
</dbReference>
<evidence type="ECO:0000313" key="4">
    <source>
        <dbReference type="EMBL" id="GAA2207812.1"/>
    </source>
</evidence>
<accession>A0ABN3CEK0</accession>
<protein>
    <recommendedName>
        <fullName evidence="3">HTH cro/C1-type domain-containing protein</fullName>
    </recommendedName>
</protein>
<keyword evidence="2" id="KW-0677">Repeat</keyword>
<dbReference type="SMART" id="SM00530">
    <property type="entry name" value="HTH_XRE"/>
    <property type="match status" value="1"/>
</dbReference>
<evidence type="ECO:0000256" key="2">
    <source>
        <dbReference type="ARBA" id="ARBA00022737"/>
    </source>
</evidence>
<dbReference type="SUPFAM" id="SSF50969">
    <property type="entry name" value="YVTN repeat-like/Quinoprotein amine dehydrogenase"/>
    <property type="match status" value="1"/>
</dbReference>
<dbReference type="CDD" id="cd00093">
    <property type="entry name" value="HTH_XRE"/>
    <property type="match status" value="1"/>
</dbReference>
<dbReference type="SUPFAM" id="SSF52540">
    <property type="entry name" value="P-loop containing nucleoside triphosphate hydrolases"/>
    <property type="match status" value="1"/>
</dbReference>
<dbReference type="RefSeq" id="WP_344475351.1">
    <property type="nucleotide sequence ID" value="NZ_BAAAQX010000007.1"/>
</dbReference>
<comment type="caution">
    <text evidence="4">The sequence shown here is derived from an EMBL/GenBank/DDBJ whole genome shotgun (WGS) entry which is preliminary data.</text>
</comment>
<keyword evidence="1" id="KW-0853">WD repeat</keyword>
<evidence type="ECO:0000259" key="3">
    <source>
        <dbReference type="PROSITE" id="PS50943"/>
    </source>
</evidence>
<evidence type="ECO:0000313" key="5">
    <source>
        <dbReference type="Proteomes" id="UP001499843"/>
    </source>
</evidence>
<dbReference type="PANTHER" id="PTHR44019">
    <property type="entry name" value="WD REPEAT-CONTAINING PROTEIN 55"/>
    <property type="match status" value="1"/>
</dbReference>
<keyword evidence="5" id="KW-1185">Reference proteome</keyword>
<dbReference type="InterPro" id="IPR050505">
    <property type="entry name" value="WDR55/POC1"/>
</dbReference>
<dbReference type="Gene3D" id="1.10.260.40">
    <property type="entry name" value="lambda repressor-like DNA-binding domains"/>
    <property type="match status" value="1"/>
</dbReference>
<dbReference type="PANTHER" id="PTHR44019:SF8">
    <property type="entry name" value="POC1 CENTRIOLAR PROTEIN HOMOLOG"/>
    <property type="match status" value="1"/>
</dbReference>
<dbReference type="InterPro" id="IPR049052">
    <property type="entry name" value="nSTAND1"/>
</dbReference>
<name>A0ABN3CEK0_9ACTN</name>
<dbReference type="InterPro" id="IPR015943">
    <property type="entry name" value="WD40/YVTN_repeat-like_dom_sf"/>
</dbReference>
<dbReference type="InterPro" id="IPR027417">
    <property type="entry name" value="P-loop_NTPase"/>
</dbReference>